<evidence type="ECO:0000313" key="5">
    <source>
        <dbReference type="Proteomes" id="UP000321773"/>
    </source>
</evidence>
<dbReference type="Pfam" id="PF00583">
    <property type="entry name" value="Acetyltransf_1"/>
    <property type="match status" value="1"/>
</dbReference>
<dbReference type="EMBL" id="FPAI01000011">
    <property type="protein sequence ID" value="SFS82641.1"/>
    <property type="molecule type" value="Genomic_DNA"/>
</dbReference>
<keyword evidence="3" id="KW-0808">Transferase</keyword>
<dbReference type="GO" id="GO:0016747">
    <property type="term" value="F:acyltransferase activity, transferring groups other than amino-acyl groups"/>
    <property type="evidence" value="ECO:0007669"/>
    <property type="project" value="InterPro"/>
</dbReference>
<dbReference type="InterPro" id="IPR016181">
    <property type="entry name" value="Acyl_CoA_acyltransferase"/>
</dbReference>
<dbReference type="AlphaFoldDB" id="A0A1I6T065"/>
<dbReference type="Proteomes" id="UP000321773">
    <property type="component" value="Unassembled WGS sequence"/>
</dbReference>
<evidence type="ECO:0000259" key="1">
    <source>
        <dbReference type="PROSITE" id="PS51186"/>
    </source>
</evidence>
<organism evidence="3 4">
    <name type="scientific">Halolactibacillus miurensis</name>
    <dbReference type="NCBI Taxonomy" id="306541"/>
    <lineage>
        <taxon>Bacteria</taxon>
        <taxon>Bacillati</taxon>
        <taxon>Bacillota</taxon>
        <taxon>Bacilli</taxon>
        <taxon>Bacillales</taxon>
        <taxon>Bacillaceae</taxon>
        <taxon>Halolactibacillus</taxon>
    </lineage>
</organism>
<dbReference type="STRING" id="306541.SAMN05421668_11195"/>
<dbReference type="RefSeq" id="WP_062323549.1">
    <property type="nucleotide sequence ID" value="NZ_BJWJ01000010.1"/>
</dbReference>
<dbReference type="PROSITE" id="PS51186">
    <property type="entry name" value="GNAT"/>
    <property type="match status" value="1"/>
</dbReference>
<sequence>MIEERSDRFIQPVEVINTLPITTIHELYDLQTQSYTVEKVLLNIDTFPPLLETSCAFAQADDAILMCIEKGSIRGFLQYEVAKDRLIINKLVVHPDYFRTGVASDLLQALIDLKGDKSIQVETAQENTPAMTLYQKHDLTDITPLKVAEGLQLVKLVMT</sequence>
<gene>
    <name evidence="2" type="ORF">HMI01_12190</name>
    <name evidence="3" type="ORF">SAMN05421668_11195</name>
</gene>
<dbReference type="Proteomes" id="UP000199139">
    <property type="component" value="Unassembled WGS sequence"/>
</dbReference>
<reference evidence="2 5" key="2">
    <citation type="submission" date="2019-07" db="EMBL/GenBank/DDBJ databases">
        <title>Whole genome shotgun sequence of Halolactibacillus miurensis NBRC 100873.</title>
        <authorList>
            <person name="Hosoyama A."/>
            <person name="Uohara A."/>
            <person name="Ohji S."/>
            <person name="Ichikawa N."/>
        </authorList>
    </citation>
    <scope>NUCLEOTIDE SEQUENCE [LARGE SCALE GENOMIC DNA]</scope>
    <source>
        <strain evidence="2 5">NBRC 100873</strain>
    </source>
</reference>
<keyword evidence="5" id="KW-1185">Reference proteome</keyword>
<dbReference type="Gene3D" id="3.40.630.30">
    <property type="match status" value="1"/>
</dbReference>
<accession>A0A1I6T065</accession>
<dbReference type="EMBL" id="BJWJ01000010">
    <property type="protein sequence ID" value="GEM04231.1"/>
    <property type="molecule type" value="Genomic_DNA"/>
</dbReference>
<dbReference type="InterPro" id="IPR000182">
    <property type="entry name" value="GNAT_dom"/>
</dbReference>
<evidence type="ECO:0000313" key="4">
    <source>
        <dbReference type="Proteomes" id="UP000199139"/>
    </source>
</evidence>
<name>A0A1I6T065_9BACI</name>
<feature type="domain" description="N-acetyltransferase" evidence="1">
    <location>
        <begin position="14"/>
        <end position="159"/>
    </location>
</feature>
<evidence type="ECO:0000313" key="3">
    <source>
        <dbReference type="EMBL" id="SFS82641.1"/>
    </source>
</evidence>
<dbReference type="CDD" id="cd04301">
    <property type="entry name" value="NAT_SF"/>
    <property type="match status" value="1"/>
</dbReference>
<protein>
    <submittedName>
        <fullName evidence="3">Acetyltransferase (GNAT) domain-containing protein</fullName>
    </submittedName>
</protein>
<evidence type="ECO:0000313" key="2">
    <source>
        <dbReference type="EMBL" id="GEM04231.1"/>
    </source>
</evidence>
<reference evidence="3 4" key="1">
    <citation type="submission" date="2016-10" db="EMBL/GenBank/DDBJ databases">
        <authorList>
            <person name="de Groot N.N."/>
        </authorList>
    </citation>
    <scope>NUCLEOTIDE SEQUENCE [LARGE SCALE GENOMIC DNA]</scope>
    <source>
        <strain evidence="3 4">DSM 17074</strain>
    </source>
</reference>
<dbReference type="OrthoDB" id="46888at2"/>
<proteinExistence type="predicted"/>
<dbReference type="SUPFAM" id="SSF55729">
    <property type="entry name" value="Acyl-CoA N-acyltransferases (Nat)"/>
    <property type="match status" value="1"/>
</dbReference>